<dbReference type="PANTHER" id="PTHR34235">
    <property type="entry name" value="SLR1203 PROTEIN-RELATED"/>
    <property type="match status" value="1"/>
</dbReference>
<sequence length="160" mass="18049">MGAGTLYERDFYTWTQEQAARLRELRGHNRLDVEHLSDEVADLGRSELNKTEEHLLQTLAHLIKAAARPEAEPSRDWRKEARTHQRQARRAFSPGMRRQLDVDAIWRDAVADANDSFAANDEVQVTAPSRCPLTLDQLIAERFDRDAALDAVADALGSDG</sequence>
<dbReference type="STRING" id="1082479.SAMN05216241_11420"/>
<dbReference type="EMBL" id="FNCE01000014">
    <property type="protein sequence ID" value="SDG46292.1"/>
    <property type="molecule type" value="Genomic_DNA"/>
</dbReference>
<name>A0A1G7UFE7_9PROT</name>
<dbReference type="Proteomes" id="UP000199415">
    <property type="component" value="Unassembled WGS sequence"/>
</dbReference>
<dbReference type="PANTHER" id="PTHR34235:SF4">
    <property type="entry name" value="SLR0291 PROTEIN"/>
    <property type="match status" value="1"/>
</dbReference>
<evidence type="ECO:0000256" key="1">
    <source>
        <dbReference type="SAM" id="MobiDB-lite"/>
    </source>
</evidence>
<organism evidence="2 3">
    <name type="scientific">Limimonas halophila</name>
    <dbReference type="NCBI Taxonomy" id="1082479"/>
    <lineage>
        <taxon>Bacteria</taxon>
        <taxon>Pseudomonadati</taxon>
        <taxon>Pseudomonadota</taxon>
        <taxon>Alphaproteobacteria</taxon>
        <taxon>Rhodospirillales</taxon>
        <taxon>Rhodovibrionaceae</taxon>
        <taxon>Limimonas</taxon>
    </lineage>
</organism>
<dbReference type="Pfam" id="PF01724">
    <property type="entry name" value="DUF29"/>
    <property type="match status" value="1"/>
</dbReference>
<reference evidence="2 3" key="1">
    <citation type="submission" date="2016-10" db="EMBL/GenBank/DDBJ databases">
        <authorList>
            <person name="de Groot N.N."/>
        </authorList>
    </citation>
    <scope>NUCLEOTIDE SEQUENCE [LARGE SCALE GENOMIC DNA]</scope>
    <source>
        <strain evidence="2 3">DSM 25584</strain>
    </source>
</reference>
<evidence type="ECO:0008006" key="4">
    <source>
        <dbReference type="Google" id="ProtNLM"/>
    </source>
</evidence>
<feature type="compositionally biased region" description="Basic and acidic residues" evidence="1">
    <location>
        <begin position="67"/>
        <end position="83"/>
    </location>
</feature>
<dbReference type="OrthoDB" id="425753at2"/>
<feature type="region of interest" description="Disordered" evidence="1">
    <location>
        <begin position="67"/>
        <end position="93"/>
    </location>
</feature>
<evidence type="ECO:0000313" key="3">
    <source>
        <dbReference type="Proteomes" id="UP000199415"/>
    </source>
</evidence>
<dbReference type="InterPro" id="IPR002636">
    <property type="entry name" value="DUF29"/>
</dbReference>
<accession>A0A1G7UFE7</accession>
<dbReference type="Gene3D" id="1.20.1220.20">
    <property type="entry name" value="Uncharcterised protein PF01724"/>
    <property type="match status" value="1"/>
</dbReference>
<dbReference type="RefSeq" id="WP_143006286.1">
    <property type="nucleotide sequence ID" value="NZ_FNCE01000014.1"/>
</dbReference>
<gene>
    <name evidence="2" type="ORF">SAMN05216241_11420</name>
</gene>
<keyword evidence="3" id="KW-1185">Reference proteome</keyword>
<dbReference type="AlphaFoldDB" id="A0A1G7UFE7"/>
<protein>
    <recommendedName>
        <fullName evidence="4">DUF29 domain-containing protein</fullName>
    </recommendedName>
</protein>
<proteinExistence type="predicted"/>
<evidence type="ECO:0000313" key="2">
    <source>
        <dbReference type="EMBL" id="SDG46292.1"/>
    </source>
</evidence>